<gene>
    <name evidence="1" type="ORF">CEQ21_02495</name>
</gene>
<organism evidence="1 2">
    <name type="scientific">Niallia circulans</name>
    <name type="common">Bacillus circulans</name>
    <dbReference type="NCBI Taxonomy" id="1397"/>
    <lineage>
        <taxon>Bacteria</taxon>
        <taxon>Bacillati</taxon>
        <taxon>Bacillota</taxon>
        <taxon>Bacilli</taxon>
        <taxon>Bacillales</taxon>
        <taxon>Bacillaceae</taxon>
        <taxon>Niallia</taxon>
    </lineage>
</organism>
<evidence type="ECO:0000313" key="1">
    <source>
        <dbReference type="EMBL" id="TRZ39834.1"/>
    </source>
</evidence>
<proteinExistence type="predicted"/>
<reference evidence="2" key="1">
    <citation type="submission" date="2018-10" db="EMBL/GenBank/DDBJ databases">
        <title>FDA dAtabase for Regulatory Grade micrObial Sequences (FDA-ARGOS): Supporting development and validation of Infectious Disease Dx tests.</title>
        <authorList>
            <person name="Minogue T."/>
            <person name="Wolcott M."/>
            <person name="Wasieloski L."/>
            <person name="Aguilar W."/>
            <person name="Moore D."/>
            <person name="Tallon L."/>
            <person name="Sadzewicz L."/>
            <person name="Sengamalay N."/>
            <person name="Ott S."/>
            <person name="Godinez A."/>
            <person name="Nagaraj S."/>
            <person name="Vavikolanu K."/>
            <person name="Vyas G."/>
            <person name="Nadendla S."/>
            <person name="George J."/>
            <person name="Sichtig H."/>
        </authorList>
    </citation>
    <scope>NUCLEOTIDE SEQUENCE [LARGE SCALE GENOMIC DNA]</scope>
    <source>
        <strain evidence="2">FDAARGOS_343</strain>
    </source>
</reference>
<evidence type="ECO:0000313" key="2">
    <source>
        <dbReference type="Proteomes" id="UP000319837"/>
    </source>
</evidence>
<name>A0A553SS64_NIACI</name>
<comment type="caution">
    <text evidence="1">The sequence shown here is derived from an EMBL/GenBank/DDBJ whole genome shotgun (WGS) entry which is preliminary data.</text>
</comment>
<protein>
    <submittedName>
        <fullName evidence="1">Uncharacterized protein</fullName>
    </submittedName>
</protein>
<dbReference type="Proteomes" id="UP000319837">
    <property type="component" value="Unassembled WGS sequence"/>
</dbReference>
<sequence length="76" mass="8983">MKRVILAELERLNKVIANKRQDALIIIKDFQKHSKNALLKDSLFEVKKEIHEITVIQKELWFIYKGIACKRKCSCL</sequence>
<dbReference type="AlphaFoldDB" id="A0A553SS64"/>
<accession>A0A553SS64</accession>
<dbReference type="EMBL" id="RIBP01000001">
    <property type="protein sequence ID" value="TRZ39834.1"/>
    <property type="molecule type" value="Genomic_DNA"/>
</dbReference>